<sequence>MNSRGPKPLPRKAWLAYLIIGLTMVGGYYLIPAEGFGVWGRLLTYCLLTSSAAVAVFVGLFRYRPRVWVPWLLLGLSQVIYASADATFYISHYIFGKTGFPGYADPIYISHYPLVVAGLLLLIRRRSPGGDLPGLLDAAVLAVVAAMLTWLYLIGPPTVSNSPALTRAFLMTFPLMDLVMLAVGLRLLLGPGQRPAAFSLLCANLFGIFAADTIYSLMRLGEKYWVGNFIDAIWLAGNLALGAAALHPTMTQLADRAPTVDKHLGPSRIAVLIGAALVAPVTLLVQNANGSMHDIPVIAIACALLFLLVIARLADLVSDQRRLAITDPLTKLYTRRFFEAQLPLEVARAQRSTTAFAVLIIDVDHFKSINDHYGHPAGDQALIEIAARLRKATRAGDVLARYGGEEFALLARDTELEELPRIAERLRHQVASSPIAVSEETWLAVTVSVGIAAYPLHGTRPDELIAVADRALYSAKARGRDRVVIGTAPELGPGLGEHTGMIDYLGHLADEVDSMLSTYEHSRAIARWARLISAELGHDEAGVRCAELAGRLHDVGKIVIPPEVLGKPARLSEQEWELMRQHPDSGYRMVAAVPGCDVVAEIVRQHHERPDGTGYPRRLRDSEIRIEAKIISVCDAWAAMLSDRPYQTALSESEAREELRRGCGTQFDTAVVNLFLELQEKGTVGDLRRLRSRSAARPSQRTSFTGG</sequence>
<feature type="domain" description="HD" evidence="3">
    <location>
        <begin position="518"/>
        <end position="640"/>
    </location>
</feature>
<dbReference type="PANTHER" id="PTHR45138:SF9">
    <property type="entry name" value="DIGUANYLATE CYCLASE DGCM-RELATED"/>
    <property type="match status" value="1"/>
</dbReference>
<feature type="transmembrane region" description="Helical" evidence="1">
    <location>
        <begin position="135"/>
        <end position="155"/>
    </location>
</feature>
<dbReference type="Pfam" id="PF13487">
    <property type="entry name" value="HD_5"/>
    <property type="match status" value="1"/>
</dbReference>
<keyword evidence="6" id="KW-1185">Reference proteome</keyword>
<dbReference type="NCBIfam" id="TIGR00254">
    <property type="entry name" value="GGDEF"/>
    <property type="match status" value="1"/>
</dbReference>
<name>A0ABP7SK95_9PSEU</name>
<dbReference type="InterPro" id="IPR003607">
    <property type="entry name" value="HD/PDEase_dom"/>
</dbReference>
<dbReference type="RefSeq" id="WP_344876814.1">
    <property type="nucleotide sequence ID" value="NZ_BAABAL010000016.1"/>
</dbReference>
<dbReference type="Gene3D" id="1.10.3210.10">
    <property type="entry name" value="Hypothetical protein af1432"/>
    <property type="match status" value="1"/>
</dbReference>
<dbReference type="Pfam" id="PF00990">
    <property type="entry name" value="GGDEF"/>
    <property type="match status" value="1"/>
</dbReference>
<feature type="domain" description="HD-GYP" evidence="4">
    <location>
        <begin position="494"/>
        <end position="691"/>
    </location>
</feature>
<feature type="transmembrane region" description="Helical" evidence="1">
    <location>
        <begin position="68"/>
        <end position="95"/>
    </location>
</feature>
<evidence type="ECO:0000256" key="1">
    <source>
        <dbReference type="SAM" id="Phobius"/>
    </source>
</evidence>
<dbReference type="EMBL" id="BAABAL010000016">
    <property type="protein sequence ID" value="GAA4012792.1"/>
    <property type="molecule type" value="Genomic_DNA"/>
</dbReference>
<dbReference type="InterPro" id="IPR037522">
    <property type="entry name" value="HD_GYP_dom"/>
</dbReference>
<dbReference type="CDD" id="cd01949">
    <property type="entry name" value="GGDEF"/>
    <property type="match status" value="1"/>
</dbReference>
<dbReference type="InterPro" id="IPR043128">
    <property type="entry name" value="Rev_trsase/Diguanyl_cyclase"/>
</dbReference>
<feature type="domain" description="GGDEF" evidence="2">
    <location>
        <begin position="354"/>
        <end position="488"/>
    </location>
</feature>
<evidence type="ECO:0008006" key="7">
    <source>
        <dbReference type="Google" id="ProtNLM"/>
    </source>
</evidence>
<organism evidence="5 6">
    <name type="scientific">Allokutzneria multivorans</name>
    <dbReference type="NCBI Taxonomy" id="1142134"/>
    <lineage>
        <taxon>Bacteria</taxon>
        <taxon>Bacillati</taxon>
        <taxon>Actinomycetota</taxon>
        <taxon>Actinomycetes</taxon>
        <taxon>Pseudonocardiales</taxon>
        <taxon>Pseudonocardiaceae</taxon>
        <taxon>Allokutzneria</taxon>
    </lineage>
</organism>
<dbReference type="InterPro" id="IPR000160">
    <property type="entry name" value="GGDEF_dom"/>
</dbReference>
<protein>
    <recommendedName>
        <fullName evidence="7">Diguanylate cyclase</fullName>
    </recommendedName>
</protein>
<feature type="transmembrane region" description="Helical" evidence="1">
    <location>
        <begin position="167"/>
        <end position="189"/>
    </location>
</feature>
<dbReference type="InterPro" id="IPR050469">
    <property type="entry name" value="Diguanylate_Cyclase"/>
</dbReference>
<evidence type="ECO:0000259" key="2">
    <source>
        <dbReference type="PROSITE" id="PS50887"/>
    </source>
</evidence>
<accession>A0ABP7SK95</accession>
<proteinExistence type="predicted"/>
<comment type="caution">
    <text evidence="5">The sequence shown here is derived from an EMBL/GenBank/DDBJ whole genome shotgun (WGS) entry which is preliminary data.</text>
</comment>
<dbReference type="InterPro" id="IPR029787">
    <property type="entry name" value="Nucleotide_cyclase"/>
</dbReference>
<evidence type="ECO:0000259" key="3">
    <source>
        <dbReference type="PROSITE" id="PS51831"/>
    </source>
</evidence>
<dbReference type="PROSITE" id="PS50887">
    <property type="entry name" value="GGDEF"/>
    <property type="match status" value="1"/>
</dbReference>
<dbReference type="SUPFAM" id="SSF109604">
    <property type="entry name" value="HD-domain/PDEase-like"/>
    <property type="match status" value="1"/>
</dbReference>
<feature type="transmembrane region" description="Helical" evidence="1">
    <location>
        <begin position="42"/>
        <end position="61"/>
    </location>
</feature>
<feature type="transmembrane region" description="Helical" evidence="1">
    <location>
        <begin position="295"/>
        <end position="314"/>
    </location>
</feature>
<dbReference type="SUPFAM" id="SSF55073">
    <property type="entry name" value="Nucleotide cyclase"/>
    <property type="match status" value="1"/>
</dbReference>
<evidence type="ECO:0000259" key="4">
    <source>
        <dbReference type="PROSITE" id="PS51832"/>
    </source>
</evidence>
<dbReference type="PROSITE" id="PS51832">
    <property type="entry name" value="HD_GYP"/>
    <property type="match status" value="1"/>
</dbReference>
<feature type="transmembrane region" description="Helical" evidence="1">
    <location>
        <begin position="12"/>
        <end position="30"/>
    </location>
</feature>
<reference evidence="6" key="1">
    <citation type="journal article" date="2019" name="Int. J. Syst. Evol. Microbiol.">
        <title>The Global Catalogue of Microorganisms (GCM) 10K type strain sequencing project: providing services to taxonomists for standard genome sequencing and annotation.</title>
        <authorList>
            <consortium name="The Broad Institute Genomics Platform"/>
            <consortium name="The Broad Institute Genome Sequencing Center for Infectious Disease"/>
            <person name="Wu L."/>
            <person name="Ma J."/>
        </authorList>
    </citation>
    <scope>NUCLEOTIDE SEQUENCE [LARGE SCALE GENOMIC DNA]</scope>
    <source>
        <strain evidence="6">JCM 17342</strain>
    </source>
</reference>
<dbReference type="InterPro" id="IPR006674">
    <property type="entry name" value="HD_domain"/>
</dbReference>
<dbReference type="PANTHER" id="PTHR45138">
    <property type="entry name" value="REGULATORY COMPONENTS OF SENSORY TRANSDUCTION SYSTEM"/>
    <property type="match status" value="1"/>
</dbReference>
<evidence type="ECO:0000313" key="6">
    <source>
        <dbReference type="Proteomes" id="UP001501747"/>
    </source>
</evidence>
<dbReference type="PROSITE" id="PS51831">
    <property type="entry name" value="HD"/>
    <property type="match status" value="1"/>
</dbReference>
<feature type="transmembrane region" description="Helical" evidence="1">
    <location>
        <begin position="107"/>
        <end position="123"/>
    </location>
</feature>
<evidence type="ECO:0000313" key="5">
    <source>
        <dbReference type="EMBL" id="GAA4012792.1"/>
    </source>
</evidence>
<keyword evidence="1" id="KW-1133">Transmembrane helix</keyword>
<dbReference type="Gene3D" id="3.30.70.270">
    <property type="match status" value="1"/>
</dbReference>
<dbReference type="Proteomes" id="UP001501747">
    <property type="component" value="Unassembled WGS sequence"/>
</dbReference>
<keyword evidence="1" id="KW-0472">Membrane</keyword>
<feature type="transmembrane region" description="Helical" evidence="1">
    <location>
        <begin position="224"/>
        <end position="248"/>
    </location>
</feature>
<keyword evidence="1" id="KW-0812">Transmembrane</keyword>
<feature type="transmembrane region" description="Helical" evidence="1">
    <location>
        <begin position="269"/>
        <end position="289"/>
    </location>
</feature>
<gene>
    <name evidence="5" type="ORF">GCM10022247_39240</name>
</gene>
<dbReference type="SMART" id="SM00267">
    <property type="entry name" value="GGDEF"/>
    <property type="match status" value="1"/>
</dbReference>
<feature type="transmembrane region" description="Helical" evidence="1">
    <location>
        <begin position="196"/>
        <end position="218"/>
    </location>
</feature>
<dbReference type="SMART" id="SM00471">
    <property type="entry name" value="HDc"/>
    <property type="match status" value="1"/>
</dbReference>
<dbReference type="CDD" id="cd00077">
    <property type="entry name" value="HDc"/>
    <property type="match status" value="1"/>
</dbReference>